<dbReference type="InterPro" id="IPR003593">
    <property type="entry name" value="AAA+_ATPase"/>
</dbReference>
<keyword evidence="3 4" id="KW-0862">Zinc</keyword>
<accession>A0A6P4ZQH2</accession>
<dbReference type="Gene3D" id="3.30.160.60">
    <property type="entry name" value="Classic Zinc Finger"/>
    <property type="match status" value="1"/>
</dbReference>
<dbReference type="GO" id="GO:0035196">
    <property type="term" value="P:miRNA processing"/>
    <property type="evidence" value="ECO:0007669"/>
    <property type="project" value="TreeGrafter"/>
</dbReference>
<dbReference type="GO" id="GO:0008270">
    <property type="term" value="F:zinc ion binding"/>
    <property type="evidence" value="ECO:0007669"/>
    <property type="project" value="UniProtKB-KW"/>
</dbReference>
<feature type="region of interest" description="Disordered" evidence="5">
    <location>
        <begin position="2061"/>
        <end position="2117"/>
    </location>
</feature>
<reference evidence="8" key="1">
    <citation type="submission" date="2025-08" db="UniProtKB">
        <authorList>
            <consortium name="RefSeq"/>
        </authorList>
    </citation>
    <scope>IDENTIFICATION</scope>
    <source>
        <tissue evidence="8">Gonad</tissue>
    </source>
</reference>
<dbReference type="SUPFAM" id="SSF50249">
    <property type="entry name" value="Nucleic acid-binding proteins"/>
    <property type="match status" value="2"/>
</dbReference>
<dbReference type="InterPro" id="IPR022966">
    <property type="entry name" value="RNase_II/R_CS"/>
</dbReference>
<dbReference type="InterPro" id="IPR011990">
    <property type="entry name" value="TPR-like_helical_dom_sf"/>
</dbReference>
<feature type="compositionally biased region" description="Basic and acidic residues" evidence="5">
    <location>
        <begin position="263"/>
        <end position="285"/>
    </location>
</feature>
<dbReference type="PROSITE" id="PS01175">
    <property type="entry name" value="RIBONUCLEASE_II"/>
    <property type="match status" value="1"/>
</dbReference>
<dbReference type="Pfam" id="PF13087">
    <property type="entry name" value="AAA_12"/>
    <property type="match status" value="2"/>
</dbReference>
<dbReference type="SUPFAM" id="SSF90229">
    <property type="entry name" value="CCCH zinc finger"/>
    <property type="match status" value="1"/>
</dbReference>
<feature type="domain" description="C3H1-type" evidence="6">
    <location>
        <begin position="959"/>
        <end position="987"/>
    </location>
</feature>
<dbReference type="SMART" id="SM00382">
    <property type="entry name" value="AAA"/>
    <property type="match status" value="2"/>
</dbReference>
<evidence type="ECO:0000256" key="5">
    <source>
        <dbReference type="SAM" id="MobiDB-lite"/>
    </source>
</evidence>
<dbReference type="Proteomes" id="UP000515135">
    <property type="component" value="Unplaced"/>
</dbReference>
<dbReference type="CDD" id="cd18808">
    <property type="entry name" value="SF1_C_Upf1"/>
    <property type="match status" value="2"/>
</dbReference>
<feature type="zinc finger region" description="C3H1-type" evidence="4">
    <location>
        <begin position="538"/>
        <end position="567"/>
    </location>
</feature>
<dbReference type="Gene3D" id="3.40.50.300">
    <property type="entry name" value="P-loop containing nucleotide triphosphate hydrolases"/>
    <property type="match status" value="4"/>
</dbReference>
<dbReference type="GO" id="GO:0000175">
    <property type="term" value="F:3'-5'-RNA exonuclease activity"/>
    <property type="evidence" value="ECO:0007669"/>
    <property type="project" value="UniProtKB-ARBA"/>
</dbReference>
<dbReference type="InterPro" id="IPR012340">
    <property type="entry name" value="NA-bd_OB-fold"/>
</dbReference>
<evidence type="ECO:0000256" key="3">
    <source>
        <dbReference type="ARBA" id="ARBA00022833"/>
    </source>
</evidence>
<dbReference type="Gene3D" id="1.25.40.10">
    <property type="entry name" value="Tetratricopeptide repeat domain"/>
    <property type="match status" value="1"/>
</dbReference>
<dbReference type="Pfam" id="PF13086">
    <property type="entry name" value="AAA_11"/>
    <property type="match status" value="3"/>
</dbReference>
<dbReference type="RefSeq" id="XP_019643455.1">
    <property type="nucleotide sequence ID" value="XM_019787896.1"/>
</dbReference>
<keyword evidence="2 4" id="KW-0863">Zinc-finger</keyword>
<dbReference type="KEGG" id="bbel:109484570"/>
<evidence type="ECO:0000313" key="8">
    <source>
        <dbReference type="RefSeq" id="XP_019643455.1"/>
    </source>
</evidence>
<dbReference type="PANTHER" id="PTHR14928">
    <property type="entry name" value="MICRO-RNA BINDING ZINC FINGER CCCH DOMAIN-CONTAINING PROTEIN 7"/>
    <property type="match status" value="1"/>
</dbReference>
<feature type="compositionally biased region" description="Polar residues" evidence="5">
    <location>
        <begin position="434"/>
        <end position="468"/>
    </location>
</feature>
<feature type="compositionally biased region" description="Low complexity" evidence="5">
    <location>
        <begin position="1016"/>
        <end position="1033"/>
    </location>
</feature>
<dbReference type="InterPro" id="IPR039691">
    <property type="entry name" value="ZC3H7A/B"/>
</dbReference>
<dbReference type="InterPro" id="IPR003604">
    <property type="entry name" value="Matrin/U1-like-C_Znf_C2H2"/>
</dbReference>
<protein>
    <submittedName>
        <fullName evidence="8">Helicase with zinc finger domain 2-like</fullName>
    </submittedName>
</protein>
<dbReference type="InterPro" id="IPR041679">
    <property type="entry name" value="DNA2/NAM7-like_C"/>
</dbReference>
<dbReference type="SUPFAM" id="SSF52540">
    <property type="entry name" value="P-loop containing nucleoside triphosphate hydrolases"/>
    <property type="match status" value="2"/>
</dbReference>
<feature type="compositionally biased region" description="Basic and acidic residues" evidence="5">
    <location>
        <begin position="363"/>
        <end position="387"/>
    </location>
</feature>
<feature type="zinc finger region" description="C3H1-type" evidence="4">
    <location>
        <begin position="959"/>
        <end position="987"/>
    </location>
</feature>
<evidence type="ECO:0000256" key="2">
    <source>
        <dbReference type="ARBA" id="ARBA00022771"/>
    </source>
</evidence>
<dbReference type="Pfam" id="PF00773">
    <property type="entry name" value="RNB"/>
    <property type="match status" value="1"/>
</dbReference>
<dbReference type="SMART" id="SM00356">
    <property type="entry name" value="ZnF_C3H1"/>
    <property type="match status" value="3"/>
</dbReference>
<evidence type="ECO:0000256" key="1">
    <source>
        <dbReference type="ARBA" id="ARBA00022723"/>
    </source>
</evidence>
<dbReference type="SMART" id="SM00955">
    <property type="entry name" value="RNB"/>
    <property type="match status" value="1"/>
</dbReference>
<dbReference type="InterPro" id="IPR056787">
    <property type="entry name" value="OB_HELZ2"/>
</dbReference>
<dbReference type="InterPro" id="IPR047187">
    <property type="entry name" value="SF1_C_Upf1"/>
</dbReference>
<gene>
    <name evidence="8" type="primary">LOC109484570</name>
</gene>
<feature type="domain" description="C3H1-type" evidence="6">
    <location>
        <begin position="538"/>
        <end position="567"/>
    </location>
</feature>
<keyword evidence="7" id="KW-1185">Reference proteome</keyword>
<feature type="region of interest" description="Disordered" evidence="5">
    <location>
        <begin position="2606"/>
        <end position="2629"/>
    </location>
</feature>
<sequence>MDYRWIPNPFTGEWELVVEDPPFLGAGAFSSLTPFGGEYSHTYTHRSFSPIRLSRERQRRRFDIQDRMEYIWSEVPWNGPPQLYKEWLHKLRKDVKEEGGDCYEEEDYETAVDYYTQCLEVCQVLHEEGFHNSAADREFVRKLYTNKAACRFKLDDYEGAIQDCDQALKIIRLAELPSENRQKPLYWKARALKARGLYSEAWHTAEECRQIASSDSAIHALMEEIRPLLPPAIRRLLLQTSPGQSASARHSVGGGQISDDINDDAHVPSSTDDKDKQTEENDNKKKAQTAVKPKSKSKKQLKAEQKRREKEMEEIAREHEARKKEEALKEEKRKQKASEREASKARAAVSEVDGQMKIGGGGEGRDDVFINGDTRTREDRKEEKKHEDEEEMDSKDGSIDGEVQKAPIAAVSTSTPASSPSPTHSSSSSSRSSLGNIGPSTSLASCAPASKNTNSALSRESPGSPQAVSTLESGNYEFLLACDGCFVREDGLYGLGAYSYKLSTSHKCRGNILLARKRHSKESFVKIRPVPKHSFLFQGTYKLCQQFQGSRKCKIGEPRCTFAHNEIESDLWTRDREDKFNREIVTGQLKTKDPNRWLEIKETASNSSDTESSATTESVDEESSVGDLRRRVYDYKLACDVCYPRDENKHGAEAHSYVQNKKHNCGENVLLARRKNTDGAFKKVRPRPQHAFFGTYKLCQQFQSSMPCMLGEPRCTFTHNDIEIDLWTRERQGKFNRDELMSQLSKTPVFEADAIRRLRQKHGGIFRFLCKECFQGSPTVISDSSLCDRHFPEGQRQQDIELLVHARETSKGESRFTPIMPSPQLTANQIPLFCAYMDKCTFGGGRCGRAHGQVEMDVWMLERKYGTPQRQLVNGSTEATASRSTGNVPAQWRHVDCPFRLQFVCRQCWLSPGSSRVVSKASTNDKTCERNKHAWNEENRMCLSIDTRKEIRRIPEKWISNFEMCRYIQPGKCCFLGQECTYAHSEEERKVWTFLKEQKLRDLEVLVNLSQQQQHARPSSPSTPSPQASPRTSGFPLLRPWISQYYCNLCHKTCNGRVTFDQHCSSDGHQARLRSDASDNWQYRRPPWIGRDEEYRLCRRHAAGSCQYDGVEDRHNICPEAHSQEELDEWKERRQHRWLNMEMARKQNLFSYMDKLWDEYEKTTDGPSIIADSLTGVSISCTREESALLETKGETCTWTFTVTSKEPLEHVALLFNEHRTHFCLHGTELEGNCQVAEGKQFLHPSDDTYIVEVRGTSQMFGVFPQWVIFDFGKRPVVKRRLVLYVGSVGPDIAKVIPAPLDFERWHSGNRSIVKFAKELNPADQALLAKYKEPTEEPGEVLARLSRRKKELDETVYKTRMHDLLYLEELTRNREIASIRKETTLELSDRISDGILLFAEGGTLYTKLHLQDQLSEDGPAGKLILTNVNTVLLAPKGSDTNKVYEAAIVQLKGFEGRRKDEIYLQLSSRCCQDLNLSSGTTVEFEIRFQLNRLHFCYMHFAVDNMAALHAIFPSKADMSWSWVRVGEASRPTRQVQDAQLNVRQRTAVTRIMSGTGDTNPPVVLYGPFGTGKTRTMASAALQILQQPGTNVLIATHSNSAADLYLKEYIHPYVTSGHPGATPLRVYFKERRLETVDDTVMQYCKLDPDKKSFAMPEMEDIMNHRIVIVTLTTSMYLIRMGLRPGHFTHILLDEAAQAMECETLLPLCLADSTTRIVLSGDHKQMSPKVYSTEACDLSFDKSLLERMVQRYIRLTKGPTEKAENPFLVMLKDNYRCCEEILRFLSESFYGGLKSVGQPRHPRWYPLTFFSAEGDDKTGDYSTSYFNMAEVLEISERVEQLVKDWPEEWGELKLGDIGVITPYHNQTQLIRKELRRKRLGGVTVEMVTNIQGKQFRAVFISTVRTRATCDPKNDKNSYGFLSDSKLLNTAMTRAQSLVAVVGDPHALCSRGACQRVWQKFISECEKNKSLFPQTLTMSQIYETTESTTLNPEAQPFTPRGPTASGIQNQGASPPGSTSGSLAKPPTKVDEPDEIIRQLILESLEDENEEEARRFKAQMFDPDKVTVVPSQRDPSQVYLHYGPGQRASVRRPAPSRLQRPRLGADNADREYDSGEDEPYDPTQLEVQEESDNQCFYTNYSPDELENLLQTEPDRYRRCRLIVKGTYTAYGEIIGTDEDDIEINSRKNRGLGWTNDEVVVEILENADDQESEVFMTKSDTKKGRVVGVLKSAVSLHLRKFVCVIDSNNPNVMVPINTDAPKLMTYYGKENRRQNNVRVYSYMSDASIKFKKYEDIDPRNPYKKLFVVRFLKWTPRYVYPLGVVTDVITPDSTLETSMEILNHKFNVPSKYRGKVEEDVNKRYFVDWQIPPKERNQRKDLTRTHTVFTVDPPEAKDLDDALSVEDNLDGTYTVGIHIADVSYFLPAGSDLDKEAKERSTTLYPHTGKDPVHMIPKGLSEGVCSLLPNRDRLALSLFVTFNRDGDTVDELKIERCVIHSRAKLSYAQAEDIIAGWGSLSVPQEVQGSVRILHTIAAARRQKRLGPAHLYHQPDEDKDRAVRAHTMVEEMMILANTTVARVLLQTFPQTTPLRKQQPPKQEKLENWRRHHAGLSGHSVELSKTLPDDKNTDAPPGDIPLRKDIWDEIRFAALSGDLDTIQQLVCTDENHPTLARALLQLRGIQDRAVFKCSANHEPEDNGHYSLNQSAYTYFTSPIRRYIDVVVHRLLVALIAKRPSTYTSDEITEICSHYNNMENNAKTYERETLVLKLAYDWMSKPEVMYPVIDSVNEQEIQLLMPSVRHTESRQRRVEFSLLKPASLPSPEEEGESVEVRWKQRIYDTAPDKTQLPWPSDRKRPLQLDSEKYVIRIPGQYWQRLVQHVQAGNMSSISDVVTYIEEVVGMQLTFGPSVRVFEEVSSEAREGLFADHFCTFQMTYKPGQVVKVQLTGDIRKGLLSPSIQLFNLTPKMDVCLDHRRDAVTRFAVPATRSVANIPRYGSVRAYQERWLPIMAVEAAHCAVENNESVVVHGVYISWEKQQQTTGSVEYFGQITLSQKFCKDRCIYFNQENQSNLKAVNETGKYLDYICVRYTGVRAAMTRDGRFDIATDKTEEKSPPLVCWVGHCLVMPGVKASKRDDVTVPIRLHQHLMAFPDALLHHGSTIPATIEIITKTLPDRRMENAVRWLSGSSDLVQQIATGKPITAKDNPLASEVTIETLPAFFPLNQGQGEAVKRAIRKPFTLIQGPPGTGKTVTGVHIAYYLAQMNKLIQSVSAEGMYPPQVLYCGPSNKAVDVVTGYMKRISGDLKIVRMYSEMIEREEFPIPNEPVHPNKCRSEKESKITNEHDDVSLHHLIRKPGNPHAEAIREFETRFRDPNYTVTEKDITDYKVRIMHAKVHELRQKHVILCTCTAAASPKMGMATNIEQCIVDECGMCTEPESFVPIVGAPVERNESATFHNPKQVILIGDHQQLRPIVLEKSSQQLGLDTSLFQRYSWMATMLTTQYRMHEAICSFPSREFYENKLRTHQSVTARPRHPTLDGLWPGGAGRPTAFCHVVGREEVQTVATAEGNQMSRSNEMEADIAVKMAISLVREHKIQPENVILLSQYRAQCALLNKKLSAERTKRNDERLERVGVNSVVASQGSEWDYVIFSTVRSLPSYEIEHNPSPSWLRKYLGFITDQNQVNVAITRAKRGLCIIGNKNLLRVHPLWGKLITDYENQKCLVNNSNFIARPPSQQNAWTGRAQQYSF</sequence>
<dbReference type="PROSITE" id="PS50103">
    <property type="entry name" value="ZF_C3H1"/>
    <property type="match status" value="2"/>
</dbReference>
<dbReference type="SUPFAM" id="SSF48452">
    <property type="entry name" value="TPR-like"/>
    <property type="match status" value="1"/>
</dbReference>
<evidence type="ECO:0000313" key="7">
    <source>
        <dbReference type="Proteomes" id="UP000515135"/>
    </source>
</evidence>
<feature type="region of interest" description="Disordered" evidence="5">
    <location>
        <begin position="596"/>
        <end position="623"/>
    </location>
</feature>
<dbReference type="SUPFAM" id="SSF57667">
    <property type="entry name" value="beta-beta-alpha zinc fingers"/>
    <property type="match status" value="1"/>
</dbReference>
<feature type="region of interest" description="Disordered" evidence="5">
    <location>
        <begin position="1011"/>
        <end position="1033"/>
    </location>
</feature>
<dbReference type="CDD" id="cd18040">
    <property type="entry name" value="DEXXc_HELZ2-C"/>
    <property type="match status" value="1"/>
</dbReference>
<evidence type="ECO:0000256" key="4">
    <source>
        <dbReference type="PROSITE-ProRule" id="PRU00723"/>
    </source>
</evidence>
<proteinExistence type="predicted"/>
<dbReference type="InterPro" id="IPR027417">
    <property type="entry name" value="P-loop_NTPase"/>
</dbReference>
<evidence type="ECO:0000259" key="6">
    <source>
        <dbReference type="PROSITE" id="PS50103"/>
    </source>
</evidence>
<dbReference type="FunFam" id="3.40.50.300:FF:000419">
    <property type="entry name" value="Probable helicase with zinc finger domain"/>
    <property type="match status" value="1"/>
</dbReference>
<dbReference type="InterPro" id="IPR000571">
    <property type="entry name" value="Znf_CCCH"/>
</dbReference>
<dbReference type="PANTHER" id="PTHR14928:SF14">
    <property type="entry name" value="ACETAZOLAMIDE CONFERRING RESISTANCE PROTEIN ZAM"/>
    <property type="match status" value="1"/>
</dbReference>
<dbReference type="InterPro" id="IPR036236">
    <property type="entry name" value="Znf_C2H2_sf"/>
</dbReference>
<feature type="region of interest" description="Disordered" evidence="5">
    <location>
        <begin position="244"/>
        <end position="468"/>
    </location>
</feature>
<dbReference type="GO" id="GO:0035198">
    <property type="term" value="F:miRNA binding"/>
    <property type="evidence" value="ECO:0007669"/>
    <property type="project" value="InterPro"/>
</dbReference>
<dbReference type="GO" id="GO:0004386">
    <property type="term" value="F:helicase activity"/>
    <property type="evidence" value="ECO:0007669"/>
    <property type="project" value="InterPro"/>
</dbReference>
<dbReference type="GeneID" id="109484570"/>
<dbReference type="Pfam" id="PF25049">
    <property type="entry name" value="OB_HELZ2"/>
    <property type="match status" value="1"/>
</dbReference>
<dbReference type="InterPro" id="IPR001900">
    <property type="entry name" value="RNase_II/R"/>
</dbReference>
<feature type="compositionally biased region" description="Low complexity" evidence="5">
    <location>
        <begin position="603"/>
        <end position="617"/>
    </location>
</feature>
<dbReference type="InterPro" id="IPR036855">
    <property type="entry name" value="Znf_CCCH_sf"/>
</dbReference>
<feature type="compositionally biased region" description="Low complexity" evidence="5">
    <location>
        <begin position="412"/>
        <end position="433"/>
    </location>
</feature>
<feature type="compositionally biased region" description="Basic and acidic residues" evidence="5">
    <location>
        <begin position="301"/>
        <end position="344"/>
    </location>
</feature>
<name>A0A6P4ZQH2_BRABE</name>
<keyword evidence="1 4" id="KW-0479">Metal-binding</keyword>
<dbReference type="FunFam" id="3.40.50.300:FF:001803">
    <property type="entry name" value="Helicase with zinc finger 2"/>
    <property type="match status" value="1"/>
</dbReference>
<feature type="region of interest" description="Disordered" evidence="5">
    <location>
        <begin position="1983"/>
        <end position="2029"/>
    </location>
</feature>
<dbReference type="InterPro" id="IPR041677">
    <property type="entry name" value="DNA2/NAM7_AAA_11"/>
</dbReference>
<organism evidence="7 8">
    <name type="scientific">Branchiostoma belcheri</name>
    <name type="common">Amphioxus</name>
    <dbReference type="NCBI Taxonomy" id="7741"/>
    <lineage>
        <taxon>Eukaryota</taxon>
        <taxon>Metazoa</taxon>
        <taxon>Chordata</taxon>
        <taxon>Cephalochordata</taxon>
        <taxon>Leptocardii</taxon>
        <taxon>Amphioxiformes</taxon>
        <taxon>Branchiostomatidae</taxon>
        <taxon>Branchiostoma</taxon>
    </lineage>
</organism>
<dbReference type="FunFam" id="3.40.50.300:FF:001313">
    <property type="entry name" value="Helicase with zinc finger domain 2"/>
    <property type="match status" value="1"/>
</dbReference>
<dbReference type="OrthoDB" id="2285229at2759"/>
<feature type="compositionally biased region" description="Polar residues" evidence="5">
    <location>
        <begin position="2001"/>
        <end position="2017"/>
    </location>
</feature>
<dbReference type="SMART" id="SM00451">
    <property type="entry name" value="ZnF_U1"/>
    <property type="match status" value="1"/>
</dbReference>